<evidence type="ECO:0000313" key="12">
    <source>
        <dbReference type="Proteomes" id="UP000176992"/>
    </source>
</evidence>
<protein>
    <recommendedName>
        <fullName evidence="8">Chaperone protein HtpG</fullName>
    </recommendedName>
    <alternativeName>
        <fullName evidence="8">Heat shock protein HtpG</fullName>
    </alternativeName>
    <alternativeName>
        <fullName evidence="8">High temperature protein G</fullName>
    </alternativeName>
</protein>
<dbReference type="GO" id="GO:0005737">
    <property type="term" value="C:cytoplasm"/>
    <property type="evidence" value="ECO:0007669"/>
    <property type="project" value="UniProtKB-SubCell"/>
</dbReference>
<dbReference type="InterPro" id="IPR003594">
    <property type="entry name" value="HATPase_dom"/>
</dbReference>
<feature type="region of interest" description="A; substrate-binding" evidence="8">
    <location>
        <begin position="1"/>
        <end position="333"/>
    </location>
</feature>
<dbReference type="NCBIfam" id="NF003555">
    <property type="entry name" value="PRK05218.1"/>
    <property type="match status" value="1"/>
</dbReference>
<dbReference type="PIRSF" id="PIRSF002583">
    <property type="entry name" value="Hsp90"/>
    <property type="match status" value="1"/>
</dbReference>
<comment type="caution">
    <text evidence="8">Lacks conserved residue(s) required for the propagation of feature annotation.</text>
</comment>
<dbReference type="Gene3D" id="3.30.230.80">
    <property type="match status" value="1"/>
</dbReference>
<feature type="region of interest" description="C" evidence="8">
    <location>
        <begin position="545"/>
        <end position="628"/>
    </location>
</feature>
<feature type="domain" description="Histidine kinase/HSP90-like ATPase" evidence="10">
    <location>
        <begin position="25"/>
        <end position="182"/>
    </location>
</feature>
<organism evidence="11 12">
    <name type="scientific">Candidatus Glassbacteria bacterium GWA2_58_10</name>
    <dbReference type="NCBI Taxonomy" id="1817865"/>
    <lineage>
        <taxon>Bacteria</taxon>
        <taxon>Candidatus Glassiibacteriota</taxon>
    </lineage>
</organism>
<dbReference type="FunFam" id="3.30.565.10:FF:000009">
    <property type="entry name" value="Molecular chaperone HtpG"/>
    <property type="match status" value="1"/>
</dbReference>
<dbReference type="InterPro" id="IPR001404">
    <property type="entry name" value="Hsp90_fam"/>
</dbReference>
<feature type="binding site" evidence="9">
    <location>
        <position position="91"/>
    </location>
    <ligand>
        <name>ATP</name>
        <dbReference type="ChEBI" id="CHEBI:30616"/>
    </ligand>
</feature>
<name>A0A1F5YHL5_9BACT</name>
<feature type="binding site" evidence="9">
    <location>
        <position position="83"/>
    </location>
    <ligand>
        <name>ATP</name>
        <dbReference type="ChEBI" id="CHEBI:30616"/>
    </ligand>
</feature>
<feature type="binding site" evidence="9">
    <location>
        <position position="333"/>
    </location>
    <ligand>
        <name>ATP</name>
        <dbReference type="ChEBI" id="CHEBI:30616"/>
    </ligand>
</feature>
<dbReference type="InterPro" id="IPR019805">
    <property type="entry name" value="Heat_shock_protein_90_CS"/>
</dbReference>
<feature type="binding site" evidence="9">
    <location>
        <position position="97"/>
    </location>
    <ligand>
        <name>ATP</name>
        <dbReference type="ChEBI" id="CHEBI:30616"/>
    </ligand>
</feature>
<dbReference type="Pfam" id="PF13589">
    <property type="entry name" value="HATPase_c_3"/>
    <property type="match status" value="1"/>
</dbReference>
<evidence type="ECO:0000256" key="5">
    <source>
        <dbReference type="ARBA" id="ARBA00022840"/>
    </source>
</evidence>
<dbReference type="SMART" id="SM00387">
    <property type="entry name" value="HATPase_c"/>
    <property type="match status" value="1"/>
</dbReference>
<dbReference type="GO" id="GO:0051082">
    <property type="term" value="F:unfolded protein binding"/>
    <property type="evidence" value="ECO:0007669"/>
    <property type="project" value="UniProtKB-UniRule"/>
</dbReference>
<dbReference type="Gene3D" id="3.30.565.10">
    <property type="entry name" value="Histidine kinase-like ATPase, C-terminal domain"/>
    <property type="match status" value="1"/>
</dbReference>
<evidence type="ECO:0000256" key="7">
    <source>
        <dbReference type="ARBA" id="ARBA00023186"/>
    </source>
</evidence>
<dbReference type="Proteomes" id="UP000176992">
    <property type="component" value="Unassembled WGS sequence"/>
</dbReference>
<dbReference type="CDD" id="cd16927">
    <property type="entry name" value="HATPase_Hsp90-like"/>
    <property type="match status" value="1"/>
</dbReference>
<comment type="similarity">
    <text evidence="2 8">Belongs to the heat shock protein 90 family.</text>
</comment>
<feature type="binding site" evidence="9">
    <location>
        <position position="78"/>
    </location>
    <ligand>
        <name>ATP</name>
        <dbReference type="ChEBI" id="CHEBI:30616"/>
    </ligand>
</feature>
<dbReference type="Gene3D" id="1.20.120.790">
    <property type="entry name" value="Heat shock protein 90, C-terminal domain"/>
    <property type="match status" value="1"/>
</dbReference>
<evidence type="ECO:0000256" key="3">
    <source>
        <dbReference type="ARBA" id="ARBA00022490"/>
    </source>
</evidence>
<evidence type="ECO:0000256" key="1">
    <source>
        <dbReference type="ARBA" id="ARBA00004496"/>
    </source>
</evidence>
<accession>A0A1F5YHL5</accession>
<dbReference type="SUPFAM" id="SSF110942">
    <property type="entry name" value="HSP90 C-terminal domain"/>
    <property type="match status" value="1"/>
</dbReference>
<keyword evidence="4 8" id="KW-0547">Nucleotide-binding</keyword>
<dbReference type="InterPro" id="IPR036890">
    <property type="entry name" value="HATPase_C_sf"/>
</dbReference>
<feature type="binding site" evidence="9">
    <location>
        <begin position="98"/>
        <end position="99"/>
    </location>
    <ligand>
        <name>ATP</name>
        <dbReference type="ChEBI" id="CHEBI:30616"/>
    </ligand>
</feature>
<comment type="subunit">
    <text evidence="8">Homodimer.</text>
</comment>
<feature type="binding site" evidence="9">
    <location>
        <position position="36"/>
    </location>
    <ligand>
        <name>ATP</name>
        <dbReference type="ChEBI" id="CHEBI:30616"/>
    </ligand>
</feature>
<comment type="function">
    <text evidence="8">Molecular chaperone. Has ATPase activity.</text>
</comment>
<dbReference type="SUPFAM" id="SSF55874">
    <property type="entry name" value="ATPase domain of HSP90 chaperone/DNA topoisomerase II/histidine kinase"/>
    <property type="match status" value="1"/>
</dbReference>
<dbReference type="SUPFAM" id="SSF54211">
    <property type="entry name" value="Ribosomal protein S5 domain 2-like"/>
    <property type="match status" value="1"/>
</dbReference>
<dbReference type="PROSITE" id="PS00298">
    <property type="entry name" value="HSP90"/>
    <property type="match status" value="1"/>
</dbReference>
<dbReference type="GO" id="GO:0140662">
    <property type="term" value="F:ATP-dependent protein folding chaperone"/>
    <property type="evidence" value="ECO:0007669"/>
    <property type="project" value="InterPro"/>
</dbReference>
<gene>
    <name evidence="8" type="primary">htpG</name>
    <name evidence="11" type="ORF">A2Z86_11225</name>
</gene>
<sequence>MARKMKFKAELQQVMEIIVHSLYSHKEIFLRELISNASDAIDNLRYQSLTRPELAGKEETWEIRLIPDQKARTLTVRDNGIGMTREEIIENLGTLAKSGTREFIKQIQAADKKDFPELIGQFGVGFYSAFMVAENVTVISRAAGEESSAVRWSSSGQGEYTVEEADKKERGTEVILTLREEEKEFLDEWRIKEVVKKFSDFLEHPVILVTKDGEDEEKTKEETLNHRKAIWLRPQSEVSEQEYAEFYKHISRDIADPAKIIHFVAEGRLEFRAILFIPAKKPFDMLWHPVASGLQLYVRRVFITAEFEKLMPAYLRFVKGVVDSTDLPLNVSREMLQENELIEKIRKSLVNKVLNTLEQMKKEEPDKYLDFYREFGSILKEGVNTDWANREKLTELLLFQSTRTPAGKYTALEEYLKRMPEGQEEIYYLVGESRAELESAPYLESLTARGREVLFFTDPLDEWLAGSLGQYKDKRFKPVDRGELAGESEDSEALKDKEKQFRDFLEFLNGKIEEVKQVRLSTRLKESAACLVAEEDAPSAHMERLMKRLGHEGDFPETGRILELNPEHPAVAALRELHAKNPADERIEKYGRLLYEQAVIAEGSKLKDAAGFTGRINELIRKNLVLGE</sequence>
<dbReference type="GO" id="GO:0016887">
    <property type="term" value="F:ATP hydrolysis activity"/>
    <property type="evidence" value="ECO:0007669"/>
    <property type="project" value="InterPro"/>
</dbReference>
<evidence type="ECO:0000256" key="4">
    <source>
        <dbReference type="ARBA" id="ARBA00022741"/>
    </source>
</evidence>
<dbReference type="AlphaFoldDB" id="A0A1F5YHL5"/>
<evidence type="ECO:0000259" key="10">
    <source>
        <dbReference type="SMART" id="SM00387"/>
    </source>
</evidence>
<evidence type="ECO:0000313" key="11">
    <source>
        <dbReference type="EMBL" id="OGF99670.1"/>
    </source>
</evidence>
<evidence type="ECO:0000256" key="2">
    <source>
        <dbReference type="ARBA" id="ARBA00008239"/>
    </source>
</evidence>
<keyword evidence="7 8" id="KW-0143">Chaperone</keyword>
<dbReference type="GO" id="GO:0005524">
    <property type="term" value="F:ATP binding"/>
    <property type="evidence" value="ECO:0007669"/>
    <property type="project" value="UniProtKB-UniRule"/>
</dbReference>
<dbReference type="PRINTS" id="PR00775">
    <property type="entry name" value="HEATSHOCK90"/>
</dbReference>
<evidence type="ECO:0000256" key="8">
    <source>
        <dbReference type="HAMAP-Rule" id="MF_00505"/>
    </source>
</evidence>
<keyword evidence="5 8" id="KW-0067">ATP-binding</keyword>
<dbReference type="Gene3D" id="3.40.50.11260">
    <property type="match status" value="1"/>
</dbReference>
<dbReference type="InterPro" id="IPR020575">
    <property type="entry name" value="Hsp90_N"/>
</dbReference>
<feature type="binding site" evidence="9">
    <location>
        <position position="172"/>
    </location>
    <ligand>
        <name>ATP</name>
        <dbReference type="ChEBI" id="CHEBI:30616"/>
    </ligand>
</feature>
<keyword evidence="6 8" id="KW-0346">Stress response</keyword>
<comment type="subcellular location">
    <subcellularLocation>
        <location evidence="1 8">Cytoplasm</location>
    </subcellularLocation>
</comment>
<dbReference type="HAMAP" id="MF_00505">
    <property type="entry name" value="HSP90"/>
    <property type="match status" value="1"/>
</dbReference>
<reference evidence="11 12" key="1">
    <citation type="journal article" date="2016" name="Nat. Commun.">
        <title>Thousands of microbial genomes shed light on interconnected biogeochemical processes in an aquifer system.</title>
        <authorList>
            <person name="Anantharaman K."/>
            <person name="Brown C.T."/>
            <person name="Hug L.A."/>
            <person name="Sharon I."/>
            <person name="Castelle C.J."/>
            <person name="Probst A.J."/>
            <person name="Thomas B.C."/>
            <person name="Singh A."/>
            <person name="Wilkins M.J."/>
            <person name="Karaoz U."/>
            <person name="Brodie E.L."/>
            <person name="Williams K.H."/>
            <person name="Hubbard S.S."/>
            <person name="Banfield J.F."/>
        </authorList>
    </citation>
    <scope>NUCLEOTIDE SEQUENCE [LARGE SCALE GENOMIC DNA]</scope>
</reference>
<keyword evidence="3 8" id="KW-0963">Cytoplasm</keyword>
<comment type="caution">
    <text evidence="11">The sequence shown here is derived from an EMBL/GenBank/DDBJ whole genome shotgun (WGS) entry which is preliminary data.</text>
</comment>
<evidence type="ECO:0000256" key="9">
    <source>
        <dbReference type="PIRSR" id="PIRSR002583-1"/>
    </source>
</evidence>
<feature type="binding site" evidence="9">
    <location>
        <position position="32"/>
    </location>
    <ligand>
        <name>ATP</name>
        <dbReference type="ChEBI" id="CHEBI:30616"/>
    </ligand>
</feature>
<dbReference type="EMBL" id="MFIV01000015">
    <property type="protein sequence ID" value="OGF99670.1"/>
    <property type="molecule type" value="Genomic_DNA"/>
</dbReference>
<dbReference type="Pfam" id="PF00183">
    <property type="entry name" value="HSP90"/>
    <property type="match status" value="1"/>
</dbReference>
<feature type="binding site" evidence="9">
    <location>
        <begin position="121"/>
        <end position="126"/>
    </location>
    <ligand>
        <name>ATP</name>
        <dbReference type="ChEBI" id="CHEBI:30616"/>
    </ligand>
</feature>
<evidence type="ECO:0000256" key="6">
    <source>
        <dbReference type="ARBA" id="ARBA00023016"/>
    </source>
</evidence>
<dbReference type="PANTHER" id="PTHR11528">
    <property type="entry name" value="HEAT SHOCK PROTEIN 90 FAMILY MEMBER"/>
    <property type="match status" value="1"/>
</dbReference>
<dbReference type="InterPro" id="IPR020568">
    <property type="entry name" value="Ribosomal_Su5_D2-typ_SF"/>
</dbReference>
<proteinExistence type="inferred from homology"/>
<dbReference type="InterPro" id="IPR037196">
    <property type="entry name" value="HSP90_C"/>
</dbReference>